<feature type="domain" description="HTH cro/C1-type" evidence="2">
    <location>
        <begin position="5"/>
        <end position="44"/>
    </location>
</feature>
<feature type="region of interest" description="Disordered" evidence="1">
    <location>
        <begin position="1"/>
        <end position="31"/>
    </location>
</feature>
<organism evidence="3 4">
    <name type="scientific">Microbacterium yannicii</name>
    <dbReference type="NCBI Taxonomy" id="671622"/>
    <lineage>
        <taxon>Bacteria</taxon>
        <taxon>Bacillati</taxon>
        <taxon>Actinomycetota</taxon>
        <taxon>Actinomycetes</taxon>
        <taxon>Micrococcales</taxon>
        <taxon>Microbacteriaceae</taxon>
        <taxon>Microbacterium</taxon>
    </lineage>
</organism>
<sequence>MRSAAADLGIAPSQLSRMERGQRSIADSTARRMSTYYSVPTEIVDLARGQAPADVVAILQRHPEEIDRLREKYGQ</sequence>
<gene>
    <name evidence="3" type="ORF">GCM10025760_16780</name>
</gene>
<comment type="caution">
    <text evidence="3">The sequence shown here is derived from an EMBL/GenBank/DDBJ whole genome shotgun (WGS) entry which is preliminary data.</text>
</comment>
<accession>A0ABP9M7K7</accession>
<evidence type="ECO:0000313" key="4">
    <source>
        <dbReference type="Proteomes" id="UP001501407"/>
    </source>
</evidence>
<dbReference type="EMBL" id="BAABKZ010000001">
    <property type="protein sequence ID" value="GAA5090733.1"/>
    <property type="molecule type" value="Genomic_DNA"/>
</dbReference>
<keyword evidence="4" id="KW-1185">Reference proteome</keyword>
<reference evidence="4" key="1">
    <citation type="journal article" date="2019" name="Int. J. Syst. Evol. Microbiol.">
        <title>The Global Catalogue of Microorganisms (GCM) 10K type strain sequencing project: providing services to taxonomists for standard genome sequencing and annotation.</title>
        <authorList>
            <consortium name="The Broad Institute Genomics Platform"/>
            <consortium name="The Broad Institute Genome Sequencing Center for Infectious Disease"/>
            <person name="Wu L."/>
            <person name="Ma J."/>
        </authorList>
    </citation>
    <scope>NUCLEOTIDE SEQUENCE [LARGE SCALE GENOMIC DNA]</scope>
    <source>
        <strain evidence="4">JCM 18959</strain>
    </source>
</reference>
<dbReference type="Pfam" id="PF01381">
    <property type="entry name" value="HTH_3"/>
    <property type="match status" value="1"/>
</dbReference>
<proteinExistence type="predicted"/>
<protein>
    <recommendedName>
        <fullName evidence="2">HTH cro/C1-type domain-containing protein</fullName>
    </recommendedName>
</protein>
<evidence type="ECO:0000259" key="2">
    <source>
        <dbReference type="PROSITE" id="PS50943"/>
    </source>
</evidence>
<dbReference type="SUPFAM" id="SSF47413">
    <property type="entry name" value="lambda repressor-like DNA-binding domains"/>
    <property type="match status" value="1"/>
</dbReference>
<dbReference type="PROSITE" id="PS50943">
    <property type="entry name" value="HTH_CROC1"/>
    <property type="match status" value="1"/>
</dbReference>
<dbReference type="Gene3D" id="1.10.260.40">
    <property type="entry name" value="lambda repressor-like DNA-binding domains"/>
    <property type="match status" value="1"/>
</dbReference>
<dbReference type="InterPro" id="IPR010982">
    <property type="entry name" value="Lambda_DNA-bd_dom_sf"/>
</dbReference>
<dbReference type="InterPro" id="IPR001387">
    <property type="entry name" value="Cro/C1-type_HTH"/>
</dbReference>
<evidence type="ECO:0000256" key="1">
    <source>
        <dbReference type="SAM" id="MobiDB-lite"/>
    </source>
</evidence>
<dbReference type="Proteomes" id="UP001501407">
    <property type="component" value="Unassembled WGS sequence"/>
</dbReference>
<dbReference type="CDD" id="cd00093">
    <property type="entry name" value="HTH_XRE"/>
    <property type="match status" value="1"/>
</dbReference>
<name>A0ABP9M7K7_9MICO</name>
<evidence type="ECO:0000313" key="3">
    <source>
        <dbReference type="EMBL" id="GAA5090733.1"/>
    </source>
</evidence>